<name>A0A0H2RLJ5_9AGAM</name>
<sequence length="51" mass="5646">MVTCFECGRSGHPSCMEIGEVACETLLGYEWKCMECKTCEVCDEKGDDVSC</sequence>
<dbReference type="EMBL" id="KQ085971">
    <property type="protein sequence ID" value="KLO12769.1"/>
    <property type="molecule type" value="Genomic_DNA"/>
</dbReference>
<dbReference type="InterPro" id="IPR013083">
    <property type="entry name" value="Znf_RING/FYVE/PHD"/>
</dbReference>
<evidence type="ECO:0008006" key="3">
    <source>
        <dbReference type="Google" id="ProtNLM"/>
    </source>
</evidence>
<keyword evidence="2" id="KW-1185">Reference proteome</keyword>
<dbReference type="InParanoid" id="A0A0H2RLJ5"/>
<accession>A0A0H2RLJ5</accession>
<evidence type="ECO:0000313" key="1">
    <source>
        <dbReference type="EMBL" id="KLO12769.1"/>
    </source>
</evidence>
<proteinExistence type="predicted"/>
<dbReference type="Proteomes" id="UP000053477">
    <property type="component" value="Unassembled WGS sequence"/>
</dbReference>
<protein>
    <recommendedName>
        <fullName evidence="3">PHD finger protein 10</fullName>
    </recommendedName>
</protein>
<dbReference type="OrthoDB" id="787137at2759"/>
<dbReference type="AlphaFoldDB" id="A0A0H2RLJ5"/>
<dbReference type="Gene3D" id="3.30.40.10">
    <property type="entry name" value="Zinc/RING finger domain, C3HC4 (zinc finger)"/>
    <property type="match status" value="1"/>
</dbReference>
<dbReference type="STRING" id="27342.A0A0H2RLJ5"/>
<reference evidence="1 2" key="1">
    <citation type="submission" date="2015-04" db="EMBL/GenBank/DDBJ databases">
        <title>Complete genome sequence of Schizopora paradoxa KUC8140, a cosmopolitan wood degrader in East Asia.</title>
        <authorList>
            <consortium name="DOE Joint Genome Institute"/>
            <person name="Min B."/>
            <person name="Park H."/>
            <person name="Jang Y."/>
            <person name="Kim J.-J."/>
            <person name="Kim K.H."/>
            <person name="Pangilinan J."/>
            <person name="Lipzen A."/>
            <person name="Riley R."/>
            <person name="Grigoriev I.V."/>
            <person name="Spatafora J.W."/>
            <person name="Choi I.-G."/>
        </authorList>
    </citation>
    <scope>NUCLEOTIDE SEQUENCE [LARGE SCALE GENOMIC DNA]</scope>
    <source>
        <strain evidence="1 2">KUC8140</strain>
    </source>
</reference>
<evidence type="ECO:0000313" key="2">
    <source>
        <dbReference type="Proteomes" id="UP000053477"/>
    </source>
</evidence>
<feature type="non-terminal residue" evidence="1">
    <location>
        <position position="51"/>
    </location>
</feature>
<gene>
    <name evidence="1" type="ORF">SCHPADRAFT_803855</name>
</gene>
<organism evidence="1 2">
    <name type="scientific">Schizopora paradoxa</name>
    <dbReference type="NCBI Taxonomy" id="27342"/>
    <lineage>
        <taxon>Eukaryota</taxon>
        <taxon>Fungi</taxon>
        <taxon>Dikarya</taxon>
        <taxon>Basidiomycota</taxon>
        <taxon>Agaricomycotina</taxon>
        <taxon>Agaricomycetes</taxon>
        <taxon>Hymenochaetales</taxon>
        <taxon>Schizoporaceae</taxon>
        <taxon>Schizopora</taxon>
    </lineage>
</organism>